<dbReference type="SUPFAM" id="SSF46785">
    <property type="entry name" value="Winged helix' DNA-binding domain"/>
    <property type="match status" value="1"/>
</dbReference>
<gene>
    <name evidence="1" type="ORF">FRZ61_39530</name>
</gene>
<dbReference type="EMBL" id="CP042582">
    <property type="protein sequence ID" value="QEX24012.1"/>
    <property type="molecule type" value="Genomic_DNA"/>
</dbReference>
<dbReference type="Pfam" id="PF25212">
    <property type="entry name" value="HVO_A0114"/>
    <property type="match status" value="1"/>
</dbReference>
<evidence type="ECO:0008006" key="3">
    <source>
        <dbReference type="Google" id="ProtNLM"/>
    </source>
</evidence>
<evidence type="ECO:0000313" key="1">
    <source>
        <dbReference type="EMBL" id="QEX24012.1"/>
    </source>
</evidence>
<reference evidence="1 2" key="1">
    <citation type="submission" date="2019-08" db="EMBL/GenBank/DDBJ databases">
        <title>Hyperibacter terrae gen. nov., sp. nov. and Hyperibacter viscosus sp. nov., two new members in the family Rhodospirillaceae isolated from the rhizosphere of Hypericum perforatum.</title>
        <authorList>
            <person name="Noviana Z."/>
        </authorList>
    </citation>
    <scope>NUCLEOTIDE SEQUENCE [LARGE SCALE GENOMIC DNA]</scope>
    <source>
        <strain evidence="1 2">R5959</strain>
    </source>
</reference>
<proteinExistence type="predicted"/>
<keyword evidence="2" id="KW-1185">Reference proteome</keyword>
<dbReference type="InterPro" id="IPR036390">
    <property type="entry name" value="WH_DNA-bd_sf"/>
</dbReference>
<name>A0A5J6N234_9PROT</name>
<dbReference type="Gene3D" id="1.10.10.10">
    <property type="entry name" value="Winged helix-like DNA-binding domain superfamily/Winged helix DNA-binding domain"/>
    <property type="match status" value="1"/>
</dbReference>
<dbReference type="Proteomes" id="UP000325797">
    <property type="component" value="Chromosome"/>
</dbReference>
<accession>A0A5J6N234</accession>
<dbReference type="AlphaFoldDB" id="A0A5J6N234"/>
<dbReference type="InterPro" id="IPR036388">
    <property type="entry name" value="WH-like_DNA-bd_sf"/>
</dbReference>
<evidence type="ECO:0000313" key="2">
    <source>
        <dbReference type="Proteomes" id="UP000325797"/>
    </source>
</evidence>
<dbReference type="RefSeq" id="WP_191909113.1">
    <property type="nucleotide sequence ID" value="NZ_CP042582.1"/>
</dbReference>
<dbReference type="KEGG" id="hadh:FRZ61_39530"/>
<protein>
    <recommendedName>
        <fullName evidence="3">HTH marR-type domain-containing protein</fullName>
    </recommendedName>
</protein>
<sequence length="116" mass="12965">MSKVKITVGGAMEEDASRRFVNAWHRAERGEAFHERHLAFESWDALARVMTGKRMELLRYVRRHKVSSVRALAKALGRDYSNVHADVQALAAAGLLDISDGGVQADYDVIETRIAI</sequence>
<organism evidence="1 2">
    <name type="scientific">Hypericibacter adhaerens</name>
    <dbReference type="NCBI Taxonomy" id="2602016"/>
    <lineage>
        <taxon>Bacteria</taxon>
        <taxon>Pseudomonadati</taxon>
        <taxon>Pseudomonadota</taxon>
        <taxon>Alphaproteobacteria</taxon>
        <taxon>Rhodospirillales</taxon>
        <taxon>Dongiaceae</taxon>
        <taxon>Hypericibacter</taxon>
    </lineage>
</organism>